<dbReference type="Pfam" id="PF00528">
    <property type="entry name" value="BPD_transp_1"/>
    <property type="match status" value="1"/>
</dbReference>
<feature type="transmembrane region" description="Helical" evidence="8">
    <location>
        <begin position="389"/>
        <end position="412"/>
    </location>
</feature>
<reference evidence="11 12" key="1">
    <citation type="submission" date="2021-07" db="EMBL/GenBank/DDBJ databases">
        <title>Karlodiniumbacter phycospheric gen. nov., sp. nov., a phycosphere bacterium isolated from karlodinium veneficum.</title>
        <authorList>
            <person name="Peng Y."/>
            <person name="Jiang L."/>
            <person name="Lee J."/>
        </authorList>
    </citation>
    <scope>NUCLEOTIDE SEQUENCE</scope>
    <source>
        <strain evidence="11 12">N5</strain>
    </source>
</reference>
<dbReference type="Proteomes" id="UP000693972">
    <property type="component" value="Unassembled WGS sequence"/>
</dbReference>
<keyword evidence="4" id="KW-1003">Cell membrane</keyword>
<dbReference type="PANTHER" id="PTHR30614">
    <property type="entry name" value="MEMBRANE COMPONENT OF AMINO ACID ABC TRANSPORTER"/>
    <property type="match status" value="1"/>
</dbReference>
<dbReference type="PROSITE" id="PS50928">
    <property type="entry name" value="ABC_TM1"/>
    <property type="match status" value="1"/>
</dbReference>
<gene>
    <name evidence="11" type="ORF">KUL25_18265</name>
</gene>
<evidence type="ECO:0000256" key="4">
    <source>
        <dbReference type="ARBA" id="ARBA00022475"/>
    </source>
</evidence>
<evidence type="ECO:0000259" key="10">
    <source>
        <dbReference type="PROSITE" id="PS50928"/>
    </source>
</evidence>
<dbReference type="InterPro" id="IPR035906">
    <property type="entry name" value="MetI-like_sf"/>
</dbReference>
<evidence type="ECO:0000256" key="5">
    <source>
        <dbReference type="ARBA" id="ARBA00022692"/>
    </source>
</evidence>
<feature type="transmembrane region" description="Helical" evidence="8">
    <location>
        <begin position="424"/>
        <end position="448"/>
    </location>
</feature>
<comment type="similarity">
    <text evidence="2">Belongs to the binding-protein-dependent transport system permease family. HisMQ subfamily.</text>
</comment>
<name>A0A975TTJ5_9RHOB</name>
<evidence type="ECO:0000313" key="12">
    <source>
        <dbReference type="Proteomes" id="UP000693972"/>
    </source>
</evidence>
<evidence type="ECO:0000256" key="8">
    <source>
        <dbReference type="RuleBase" id="RU363032"/>
    </source>
</evidence>
<keyword evidence="9" id="KW-0175">Coiled coil</keyword>
<keyword evidence="5 8" id="KW-0812">Transmembrane</keyword>
<accession>A0A975TTJ5</accession>
<evidence type="ECO:0000256" key="9">
    <source>
        <dbReference type="SAM" id="Coils"/>
    </source>
</evidence>
<evidence type="ECO:0000313" key="11">
    <source>
        <dbReference type="EMBL" id="QXL87348.1"/>
    </source>
</evidence>
<keyword evidence="6 8" id="KW-1133">Transmembrane helix</keyword>
<dbReference type="PANTHER" id="PTHR30614:SF41">
    <property type="entry name" value="INNER MEMBRANE AMINO-ACID ABC TRANSPORTER PERMEASE PROTEIN YHDY"/>
    <property type="match status" value="1"/>
</dbReference>
<dbReference type="GO" id="GO:0043190">
    <property type="term" value="C:ATP-binding cassette (ABC) transporter complex"/>
    <property type="evidence" value="ECO:0007669"/>
    <property type="project" value="InterPro"/>
</dbReference>
<protein>
    <submittedName>
        <fullName evidence="11">ABC transporter permease subunit</fullName>
    </submittedName>
</protein>
<feature type="domain" description="ABC transmembrane type-1" evidence="10">
    <location>
        <begin position="389"/>
        <end position="583"/>
    </location>
</feature>
<feature type="transmembrane region" description="Helical" evidence="8">
    <location>
        <begin position="190"/>
        <end position="209"/>
    </location>
</feature>
<feature type="transmembrane region" description="Helical" evidence="8">
    <location>
        <begin position="560"/>
        <end position="579"/>
    </location>
</feature>
<evidence type="ECO:0000256" key="3">
    <source>
        <dbReference type="ARBA" id="ARBA00022448"/>
    </source>
</evidence>
<keyword evidence="12" id="KW-1185">Reference proteome</keyword>
<dbReference type="GO" id="GO:0022857">
    <property type="term" value="F:transmembrane transporter activity"/>
    <property type="evidence" value="ECO:0007669"/>
    <property type="project" value="InterPro"/>
</dbReference>
<keyword evidence="3 8" id="KW-0813">Transport</keyword>
<feature type="transmembrane region" description="Helical" evidence="8">
    <location>
        <begin position="517"/>
        <end position="540"/>
    </location>
</feature>
<dbReference type="CDD" id="cd06261">
    <property type="entry name" value="TM_PBP2"/>
    <property type="match status" value="1"/>
</dbReference>
<dbReference type="AlphaFoldDB" id="A0A975TTJ5"/>
<evidence type="ECO:0000256" key="6">
    <source>
        <dbReference type="ARBA" id="ARBA00022989"/>
    </source>
</evidence>
<dbReference type="Gene3D" id="1.10.287.1490">
    <property type="match status" value="1"/>
</dbReference>
<dbReference type="NCBIfam" id="TIGR01726">
    <property type="entry name" value="HEQRo_perm_3TM"/>
    <property type="match status" value="1"/>
</dbReference>
<dbReference type="GO" id="GO:0006865">
    <property type="term" value="P:amino acid transport"/>
    <property type="evidence" value="ECO:0007669"/>
    <property type="project" value="TreeGrafter"/>
</dbReference>
<dbReference type="EMBL" id="CP078073">
    <property type="protein sequence ID" value="QXL87348.1"/>
    <property type="molecule type" value="Genomic_DNA"/>
</dbReference>
<sequence length="595" mass="64826">MSEVHSETATPTQPFVRTEMLTEQPAPIAQAGAVRWIRENLFSSIPNSIMTILSVLFIAYVLNGIVPWMLGGVWNAGSLAECRTVLGAFGGDSHSGACWAVIEDRWSQLVFGFYPQEYYWRPVLTFVLMAVALAPILFSDWVPRQLMIFSILYPFIAVWLIWGGSIWVPILVVASFVVGYLVYRIASGVVFAGLAVGLAILATVLWWMFAIDAINSRLNAAVGAPRYDAAVADLEANLAILPEEVATAEALVESIDAQVAEIVADRDAVVSRIMEGVSDVSALQDELLAYQRTLTDLRNQQSSAARALTVVTAELNDGIRLLESYQTLPALIEALPELRENVANAAGDEVALAAAEDALRSAEERMDSIYAVLGRVGLPPVQSREIGGFLLALILGVSGIVLSFPLGILLALGRQSDLILLKMVSVAFIEVIRGVPLIVWLITASLLLNYFLPPGTTFDLVLRVVIMVTLFASAYMAEVIRGGLAALPRGQYEGADSLGLNYAQSMRLIVLPQALKISIPGIVSTFIGLFKDTVLVVFIGLLDPIGFSNSIRADTDWNGVYWEIFIFIGACFFVFCYGMSQYSQYLERKLATGHR</sequence>
<feature type="transmembrane region" description="Helical" evidence="8">
    <location>
        <begin position="460"/>
        <end position="480"/>
    </location>
</feature>
<comment type="subcellular location">
    <subcellularLocation>
        <location evidence="1">Cell inner membrane</location>
        <topology evidence="1">Multi-pass membrane protein</topology>
    </subcellularLocation>
    <subcellularLocation>
        <location evidence="8">Cell membrane</location>
        <topology evidence="8">Multi-pass membrane protein</topology>
    </subcellularLocation>
</comment>
<feature type="transmembrane region" description="Helical" evidence="8">
    <location>
        <begin position="48"/>
        <end position="70"/>
    </location>
</feature>
<dbReference type="EMBL" id="JAIMBW010000001">
    <property type="protein sequence ID" value="MBY4894708.1"/>
    <property type="molecule type" value="Genomic_DNA"/>
</dbReference>
<dbReference type="Gene3D" id="1.10.3720.10">
    <property type="entry name" value="MetI-like"/>
    <property type="match status" value="1"/>
</dbReference>
<feature type="transmembrane region" description="Helical" evidence="8">
    <location>
        <begin position="118"/>
        <end position="138"/>
    </location>
</feature>
<evidence type="ECO:0000256" key="1">
    <source>
        <dbReference type="ARBA" id="ARBA00004429"/>
    </source>
</evidence>
<proteinExistence type="inferred from homology"/>
<dbReference type="InterPro" id="IPR000515">
    <property type="entry name" value="MetI-like"/>
</dbReference>
<dbReference type="InterPro" id="IPR010065">
    <property type="entry name" value="AA_ABC_transptr_permease_3TM"/>
</dbReference>
<dbReference type="SUPFAM" id="SSF161098">
    <property type="entry name" value="MetI-like"/>
    <property type="match status" value="1"/>
</dbReference>
<evidence type="ECO:0000256" key="7">
    <source>
        <dbReference type="ARBA" id="ARBA00023136"/>
    </source>
</evidence>
<evidence type="ECO:0000256" key="2">
    <source>
        <dbReference type="ARBA" id="ARBA00010072"/>
    </source>
</evidence>
<keyword evidence="7 8" id="KW-0472">Membrane</keyword>
<dbReference type="InterPro" id="IPR043429">
    <property type="entry name" value="ArtM/GltK/GlnP/TcyL/YhdX-like"/>
</dbReference>
<feature type="coiled-coil region" evidence="9">
    <location>
        <begin position="345"/>
        <end position="372"/>
    </location>
</feature>
<organism evidence="11">
    <name type="scientific">Gymnodinialimonas phycosphaerae</name>
    <dbReference type="NCBI Taxonomy" id="2841589"/>
    <lineage>
        <taxon>Bacteria</taxon>
        <taxon>Pseudomonadati</taxon>
        <taxon>Pseudomonadota</taxon>
        <taxon>Alphaproteobacteria</taxon>
        <taxon>Rhodobacterales</taxon>
        <taxon>Paracoccaceae</taxon>
        <taxon>Gymnodinialimonas</taxon>
    </lineage>
</organism>